<proteinExistence type="predicted"/>
<feature type="region of interest" description="Disordered" evidence="1">
    <location>
        <begin position="1"/>
        <end position="36"/>
    </location>
</feature>
<evidence type="ECO:0000256" key="1">
    <source>
        <dbReference type="SAM" id="MobiDB-lite"/>
    </source>
</evidence>
<comment type="caution">
    <text evidence="2">The sequence shown here is derived from an EMBL/GenBank/DDBJ whole genome shotgun (WGS) entry which is preliminary data.</text>
</comment>
<feature type="compositionally biased region" description="Basic residues" evidence="1">
    <location>
        <begin position="1"/>
        <end position="14"/>
    </location>
</feature>
<dbReference type="Proteomes" id="UP000030711">
    <property type="component" value="Unassembled WGS sequence"/>
</dbReference>
<sequence>MKTRVSRHQRRHGRRGEDCGSRGSTHGQRGRGQLWRRQGQFGAMTARTPSEWRQEVVTVAWGRWRWLMAARGGVDGETAGRAQQQDGSSDERWVVVVR</sequence>
<name>A0AAD9WHY2_EUCGR</name>
<organism evidence="2 3">
    <name type="scientific">Eucalyptus grandis</name>
    <name type="common">Flooded gum</name>
    <dbReference type="NCBI Taxonomy" id="71139"/>
    <lineage>
        <taxon>Eukaryota</taxon>
        <taxon>Viridiplantae</taxon>
        <taxon>Streptophyta</taxon>
        <taxon>Embryophyta</taxon>
        <taxon>Tracheophyta</taxon>
        <taxon>Spermatophyta</taxon>
        <taxon>Magnoliopsida</taxon>
        <taxon>eudicotyledons</taxon>
        <taxon>Gunneridae</taxon>
        <taxon>Pentapetalae</taxon>
        <taxon>rosids</taxon>
        <taxon>malvids</taxon>
        <taxon>Myrtales</taxon>
        <taxon>Myrtaceae</taxon>
        <taxon>Myrtoideae</taxon>
        <taxon>Eucalypteae</taxon>
        <taxon>Eucalyptus</taxon>
    </lineage>
</organism>
<keyword evidence="3" id="KW-1185">Reference proteome</keyword>
<dbReference type="AlphaFoldDB" id="A0AAD9WHY2"/>
<evidence type="ECO:0000313" key="3">
    <source>
        <dbReference type="Proteomes" id="UP000030711"/>
    </source>
</evidence>
<gene>
    <name evidence="2" type="ORF">EUGRSUZ_L03268</name>
</gene>
<evidence type="ECO:0000313" key="2">
    <source>
        <dbReference type="EMBL" id="KAK2631187.1"/>
    </source>
</evidence>
<accession>A0AAD9WHY2</accession>
<dbReference type="EMBL" id="MU850677">
    <property type="protein sequence ID" value="KAK2631187.1"/>
    <property type="molecule type" value="Genomic_DNA"/>
</dbReference>
<reference evidence="2 3" key="1">
    <citation type="journal article" date="2014" name="Nature">
        <title>The genome of Eucalyptus grandis.</title>
        <authorList>
            <person name="Myburg A.A."/>
            <person name="Grattapaglia D."/>
            <person name="Tuskan G.A."/>
            <person name="Hellsten U."/>
            <person name="Hayes R.D."/>
            <person name="Grimwood J."/>
            <person name="Jenkins J."/>
            <person name="Lindquist E."/>
            <person name="Tice H."/>
            <person name="Bauer D."/>
            <person name="Goodstein D.M."/>
            <person name="Dubchak I."/>
            <person name="Poliakov A."/>
            <person name="Mizrachi E."/>
            <person name="Kullan A.R."/>
            <person name="Hussey S.G."/>
            <person name="Pinard D."/>
            <person name="van der Merwe K."/>
            <person name="Singh P."/>
            <person name="van Jaarsveld I."/>
            <person name="Silva-Junior O.B."/>
            <person name="Togawa R.C."/>
            <person name="Pappas M.R."/>
            <person name="Faria D.A."/>
            <person name="Sansaloni C.P."/>
            <person name="Petroli C.D."/>
            <person name="Yang X."/>
            <person name="Ranjan P."/>
            <person name="Tschaplinski T.J."/>
            <person name="Ye C.Y."/>
            <person name="Li T."/>
            <person name="Sterck L."/>
            <person name="Vanneste K."/>
            <person name="Murat F."/>
            <person name="Soler M."/>
            <person name="Clemente H.S."/>
            <person name="Saidi N."/>
            <person name="Cassan-Wang H."/>
            <person name="Dunand C."/>
            <person name="Hefer C.A."/>
            <person name="Bornberg-Bauer E."/>
            <person name="Kersting A.R."/>
            <person name="Vining K."/>
            <person name="Amarasinghe V."/>
            <person name="Ranik M."/>
            <person name="Naithani S."/>
            <person name="Elser J."/>
            <person name="Boyd A.E."/>
            <person name="Liston A."/>
            <person name="Spatafora J.W."/>
            <person name="Dharmwardhana P."/>
            <person name="Raja R."/>
            <person name="Sullivan C."/>
            <person name="Romanel E."/>
            <person name="Alves-Ferreira M."/>
            <person name="Kulheim C."/>
            <person name="Foley W."/>
            <person name="Carocha V."/>
            <person name="Paiva J."/>
            <person name="Kudrna D."/>
            <person name="Brommonschenkel S.H."/>
            <person name="Pasquali G."/>
            <person name="Byrne M."/>
            <person name="Rigault P."/>
            <person name="Tibbits J."/>
            <person name="Spokevicius A."/>
            <person name="Jones R.C."/>
            <person name="Steane D.A."/>
            <person name="Vaillancourt R.E."/>
            <person name="Potts B.M."/>
            <person name="Joubert F."/>
            <person name="Barry K."/>
            <person name="Pappas G.J."/>
            <person name="Strauss S.H."/>
            <person name="Jaiswal P."/>
            <person name="Grima-Pettenati J."/>
            <person name="Salse J."/>
            <person name="Van de Peer Y."/>
            <person name="Rokhsar D.S."/>
            <person name="Schmutz J."/>
        </authorList>
    </citation>
    <scope>NUCLEOTIDE SEQUENCE [LARGE SCALE GENOMIC DNA]</scope>
    <source>
        <strain evidence="3">cv. BRASUZ1</strain>
        <tissue evidence="2">Leaf extractions</tissue>
    </source>
</reference>
<protein>
    <submittedName>
        <fullName evidence="2">Uncharacterized protein</fullName>
    </submittedName>
</protein>